<gene>
    <name evidence="4" type="ORF">SAMN05216409_101455</name>
</gene>
<evidence type="ECO:0008006" key="6">
    <source>
        <dbReference type="Google" id="ProtNLM"/>
    </source>
</evidence>
<comment type="caution">
    <text evidence="4">The sequence shown here is derived from an EMBL/GenBank/DDBJ whole genome shotgun (WGS) entry which is preliminary data.</text>
</comment>
<dbReference type="Proteomes" id="UP000183210">
    <property type="component" value="Unassembled WGS sequence"/>
</dbReference>
<evidence type="ECO:0000313" key="5">
    <source>
        <dbReference type="Proteomes" id="UP000183210"/>
    </source>
</evidence>
<protein>
    <recommendedName>
        <fullName evidence="6">DUF2914 domain-containing protein</fullName>
    </recommendedName>
</protein>
<proteinExistence type="predicted"/>
<evidence type="ECO:0000313" key="4">
    <source>
        <dbReference type="EMBL" id="SEP66850.1"/>
    </source>
</evidence>
<evidence type="ECO:0000259" key="3">
    <source>
        <dbReference type="Pfam" id="PF19346"/>
    </source>
</evidence>
<feature type="domain" description="DUF2914" evidence="2">
    <location>
        <begin position="275"/>
        <end position="339"/>
    </location>
</feature>
<dbReference type="RefSeq" id="WP_074821557.1">
    <property type="nucleotide sequence ID" value="NZ_FOEV01000001.1"/>
</dbReference>
<dbReference type="InterPro" id="IPR022606">
    <property type="entry name" value="DUF2914"/>
</dbReference>
<reference evidence="4 5" key="1">
    <citation type="submission" date="2016-10" db="EMBL/GenBank/DDBJ databases">
        <authorList>
            <person name="Varghese N."/>
            <person name="Submissions S."/>
        </authorList>
    </citation>
    <scope>NUCLEOTIDE SEQUENCE [LARGE SCALE GENOMIC DNA]</scope>
    <source>
        <strain evidence="4 5">LMG 21974</strain>
    </source>
</reference>
<feature type="transmembrane region" description="Helical" evidence="1">
    <location>
        <begin position="146"/>
        <end position="167"/>
    </location>
</feature>
<dbReference type="InterPro" id="IPR016937">
    <property type="entry name" value="UCP029727"/>
</dbReference>
<dbReference type="Pfam" id="PF19346">
    <property type="entry name" value="DUF5924"/>
    <property type="match status" value="1"/>
</dbReference>
<name>A0A9X8M940_9PSED</name>
<dbReference type="PIRSF" id="PIRSF029727">
    <property type="entry name" value="UCP029727"/>
    <property type="match status" value="1"/>
</dbReference>
<organism evidence="4 5">
    <name type="scientific">Pseudomonas lutea</name>
    <dbReference type="NCBI Taxonomy" id="243924"/>
    <lineage>
        <taxon>Bacteria</taxon>
        <taxon>Pseudomonadati</taxon>
        <taxon>Pseudomonadota</taxon>
        <taxon>Gammaproteobacteria</taxon>
        <taxon>Pseudomonadales</taxon>
        <taxon>Pseudomonadaceae</taxon>
        <taxon>Pseudomonas</taxon>
    </lineage>
</organism>
<dbReference type="InterPro" id="IPR045968">
    <property type="entry name" value="DUF5924"/>
</dbReference>
<feature type="domain" description="DUF5924" evidence="3">
    <location>
        <begin position="1"/>
        <end position="263"/>
    </location>
</feature>
<feature type="transmembrane region" description="Helical" evidence="1">
    <location>
        <begin position="21"/>
        <end position="41"/>
    </location>
</feature>
<dbReference type="GeneID" id="300265447"/>
<sequence>MPTWKRYVSRLVDLATVLINRYPRLIALAGFVSGVCSFLLVDRQHGFAKVMAIVMLASWLWLMVENVLRQWMTRRFGWNLPPGLFRYATQMIHQESLFFVLPFLFVTTTWNSGQAIFTGLLAAMAVVSIVDPLYYKALSSRRWIFLGYHTLTLFAVLLTSLPIILQLTTTQSYRLALGVAVLLSFPSILVALSIRRLWQWPVVLGLSLMVGGLGWVLRTWVPPATLWLTDVAVTSSFDNLKREPGKSLKKISAVQLRSQGLYAYTAINAPRGLSERIYHVWLHNGDEVDRIPLEISGGREAGYRAWTHKQNFPSDVAGRWQVQIITEDGQMIGTLRFEVTP</sequence>
<feature type="transmembrane region" description="Helical" evidence="1">
    <location>
        <begin position="201"/>
        <end position="221"/>
    </location>
</feature>
<dbReference type="AlphaFoldDB" id="A0A9X8M940"/>
<keyword evidence="1" id="KW-0812">Transmembrane</keyword>
<evidence type="ECO:0000256" key="1">
    <source>
        <dbReference type="SAM" id="Phobius"/>
    </source>
</evidence>
<feature type="transmembrane region" description="Helical" evidence="1">
    <location>
        <begin position="173"/>
        <end position="194"/>
    </location>
</feature>
<keyword evidence="1" id="KW-1133">Transmembrane helix</keyword>
<feature type="transmembrane region" description="Helical" evidence="1">
    <location>
        <begin position="47"/>
        <end position="64"/>
    </location>
</feature>
<keyword evidence="1" id="KW-0472">Membrane</keyword>
<accession>A0A9X8M940</accession>
<dbReference type="Pfam" id="PF11141">
    <property type="entry name" value="DUF2914"/>
    <property type="match status" value="1"/>
</dbReference>
<dbReference type="EMBL" id="FOEV01000001">
    <property type="protein sequence ID" value="SEP66850.1"/>
    <property type="molecule type" value="Genomic_DNA"/>
</dbReference>
<evidence type="ECO:0000259" key="2">
    <source>
        <dbReference type="Pfam" id="PF11141"/>
    </source>
</evidence>